<protein>
    <submittedName>
        <fullName evidence="1">Uncharacterized protein</fullName>
    </submittedName>
</protein>
<sequence length="75" mass="8741">MFLIGGLINQFIYKIVLKKEFQNKVITISVPTHPIAAVVREYNAEYCDEPRKLEWNYYENLGNLGVLILLAYHLV</sequence>
<organism evidence="1 2">
    <name type="scientific">Rhizophagus irregularis</name>
    <dbReference type="NCBI Taxonomy" id="588596"/>
    <lineage>
        <taxon>Eukaryota</taxon>
        <taxon>Fungi</taxon>
        <taxon>Fungi incertae sedis</taxon>
        <taxon>Mucoromycota</taxon>
        <taxon>Glomeromycotina</taxon>
        <taxon>Glomeromycetes</taxon>
        <taxon>Glomerales</taxon>
        <taxon>Glomeraceae</taxon>
        <taxon>Rhizophagus</taxon>
    </lineage>
</organism>
<gene>
    <name evidence="1" type="ORF">RhiirA4_472453</name>
</gene>
<reference evidence="1 2" key="1">
    <citation type="submission" date="2015-10" db="EMBL/GenBank/DDBJ databases">
        <title>Genome analyses suggest a sexual origin of heterokaryosis in a supposedly ancient asexual fungus.</title>
        <authorList>
            <person name="Ropars J."/>
            <person name="Sedzielewska K."/>
            <person name="Noel J."/>
            <person name="Charron P."/>
            <person name="Farinelli L."/>
            <person name="Marton T."/>
            <person name="Kruger M."/>
            <person name="Pelin A."/>
            <person name="Brachmann A."/>
            <person name="Corradi N."/>
        </authorList>
    </citation>
    <scope>NUCLEOTIDE SEQUENCE [LARGE SCALE GENOMIC DNA]</scope>
    <source>
        <strain evidence="1 2">A4</strain>
    </source>
</reference>
<evidence type="ECO:0000313" key="1">
    <source>
        <dbReference type="EMBL" id="PKY53944.1"/>
    </source>
</evidence>
<dbReference type="AlphaFoldDB" id="A0A2I1H516"/>
<comment type="caution">
    <text evidence="1">The sequence shown here is derived from an EMBL/GenBank/DDBJ whole genome shotgun (WGS) entry which is preliminary data.</text>
</comment>
<evidence type="ECO:0000313" key="2">
    <source>
        <dbReference type="Proteomes" id="UP000234323"/>
    </source>
</evidence>
<dbReference type="EMBL" id="LLXI01001495">
    <property type="protein sequence ID" value="PKY53944.1"/>
    <property type="molecule type" value="Genomic_DNA"/>
</dbReference>
<proteinExistence type="predicted"/>
<name>A0A2I1H516_9GLOM</name>
<accession>A0A2I1H516</accession>
<dbReference type="Proteomes" id="UP000234323">
    <property type="component" value="Unassembled WGS sequence"/>
</dbReference>
<keyword evidence="2" id="KW-1185">Reference proteome</keyword>